<keyword evidence="1" id="KW-0238">DNA-binding</keyword>
<evidence type="ECO:0000313" key="1">
    <source>
        <dbReference type="EMBL" id="MBO1515479.1"/>
    </source>
</evidence>
<name>A0ABS3NB23_9BACI</name>
<comment type="caution">
    <text evidence="1">The sequence shown here is derived from an EMBL/GenBank/DDBJ whole genome shotgun (WGS) entry which is preliminary data.</text>
</comment>
<dbReference type="Proteomes" id="UP000663981">
    <property type="component" value="Unassembled WGS sequence"/>
</dbReference>
<organism evidence="1 2">
    <name type="scientific">Metabacillus bambusae</name>
    <dbReference type="NCBI Taxonomy" id="2795218"/>
    <lineage>
        <taxon>Bacteria</taxon>
        <taxon>Bacillati</taxon>
        <taxon>Bacillota</taxon>
        <taxon>Bacilli</taxon>
        <taxon>Bacillales</taxon>
        <taxon>Bacillaceae</taxon>
        <taxon>Metabacillus</taxon>
    </lineage>
</organism>
<dbReference type="EMBL" id="JAGDEL010000039">
    <property type="protein sequence ID" value="MBO1515479.1"/>
    <property type="molecule type" value="Genomic_DNA"/>
</dbReference>
<gene>
    <name evidence="1" type="ORF">I7822_28095</name>
</gene>
<proteinExistence type="predicted"/>
<sequence length="88" mass="10170">MEGCILIQRVFIATNGKSFVISGESDKGFNLSFKSDKETQQILLQKEHFYKNPYIGHHVWISIQNPIGEDWDELNDLIQEAYLRSAPK</sequence>
<dbReference type="SUPFAM" id="SSF142906">
    <property type="entry name" value="YjbR-like"/>
    <property type="match status" value="1"/>
</dbReference>
<dbReference type="RefSeq" id="WP_207982353.1">
    <property type="nucleotide sequence ID" value="NZ_JAGDEL010000039.1"/>
</dbReference>
<accession>A0ABS3NB23</accession>
<dbReference type="InterPro" id="IPR058532">
    <property type="entry name" value="YjbR/MT2646/Rv2570-like"/>
</dbReference>
<reference evidence="1 2" key="1">
    <citation type="submission" date="2021-03" db="EMBL/GenBank/DDBJ databases">
        <title>Whole genome sequence of Metabacillus bambusae BG109.</title>
        <authorList>
            <person name="Jeong J.W."/>
        </authorList>
    </citation>
    <scope>NUCLEOTIDE SEQUENCE [LARGE SCALE GENOMIC DNA]</scope>
    <source>
        <strain evidence="1 2">BG109</strain>
    </source>
</reference>
<dbReference type="Gene3D" id="3.90.1150.30">
    <property type="match status" value="1"/>
</dbReference>
<dbReference type="Pfam" id="PF04237">
    <property type="entry name" value="YjbR"/>
    <property type="match status" value="1"/>
</dbReference>
<dbReference type="InterPro" id="IPR038056">
    <property type="entry name" value="YjbR-like_sf"/>
</dbReference>
<protein>
    <submittedName>
        <fullName evidence="1">MmcQ/YjbR family DNA-binding protein</fullName>
    </submittedName>
</protein>
<dbReference type="GO" id="GO:0003677">
    <property type="term" value="F:DNA binding"/>
    <property type="evidence" value="ECO:0007669"/>
    <property type="project" value="UniProtKB-KW"/>
</dbReference>
<evidence type="ECO:0000313" key="2">
    <source>
        <dbReference type="Proteomes" id="UP000663981"/>
    </source>
</evidence>
<keyword evidence="2" id="KW-1185">Reference proteome</keyword>